<name>A0ABP9NVR3_9PSEU</name>
<evidence type="ECO:0000259" key="1">
    <source>
        <dbReference type="Pfam" id="PF01408"/>
    </source>
</evidence>
<evidence type="ECO:0000313" key="3">
    <source>
        <dbReference type="Proteomes" id="UP001500804"/>
    </source>
</evidence>
<dbReference type="Pfam" id="PF01408">
    <property type="entry name" value="GFO_IDH_MocA"/>
    <property type="match status" value="1"/>
</dbReference>
<evidence type="ECO:0000313" key="2">
    <source>
        <dbReference type="EMBL" id="GAA5134811.1"/>
    </source>
</evidence>
<proteinExistence type="predicted"/>
<dbReference type="PANTHER" id="PTHR43818:SF9">
    <property type="entry name" value="HYPOTHETICAL OXIDOREDUCTASE"/>
    <property type="match status" value="1"/>
</dbReference>
<accession>A0ABP9NVR3</accession>
<dbReference type="PANTHER" id="PTHR43818">
    <property type="entry name" value="BCDNA.GH03377"/>
    <property type="match status" value="1"/>
</dbReference>
<dbReference type="RefSeq" id="WP_345610126.1">
    <property type="nucleotide sequence ID" value="NZ_BAABJO010000030.1"/>
</dbReference>
<dbReference type="SUPFAM" id="SSF51735">
    <property type="entry name" value="NAD(P)-binding Rossmann-fold domains"/>
    <property type="match status" value="1"/>
</dbReference>
<organism evidence="2 3">
    <name type="scientific">Pseudonocardia adelaidensis</name>
    <dbReference type="NCBI Taxonomy" id="648754"/>
    <lineage>
        <taxon>Bacteria</taxon>
        <taxon>Bacillati</taxon>
        <taxon>Actinomycetota</taxon>
        <taxon>Actinomycetes</taxon>
        <taxon>Pseudonocardiales</taxon>
        <taxon>Pseudonocardiaceae</taxon>
        <taxon>Pseudonocardia</taxon>
    </lineage>
</organism>
<dbReference type="InterPro" id="IPR050463">
    <property type="entry name" value="Gfo/Idh/MocA_oxidrdct_glycsds"/>
</dbReference>
<sequence>MRGGRDVRRIGIVGAESSHTGELLRLVNDEGRVPGARVVAVVPVDVDPRAAGIDPALVAGSPDELIGAVDAALVLTRDGATHRALAEPLLAAGLPVWVDKPFTTSLADARALIGTARRAGALVWSRSALRFPAAVRRAARLAAGGELRHLHLVGPADPASPYSGIAFYGIHLLESAVEVLGTAGWERAPMAVQPTAQAVVATTRLAGTPVTCTFVPPGDSGPIPFHLSAVTADQVRTEVVDLGRDYLLPAAEAFLAACAAPSSAQPDDDLLAPVRLVEELGAALGTAQR</sequence>
<dbReference type="InterPro" id="IPR036291">
    <property type="entry name" value="NAD(P)-bd_dom_sf"/>
</dbReference>
<feature type="domain" description="Gfo/Idh/MocA-like oxidoreductase N-terminal" evidence="1">
    <location>
        <begin position="33"/>
        <end position="124"/>
    </location>
</feature>
<reference evidence="3" key="1">
    <citation type="journal article" date="2019" name="Int. J. Syst. Evol. Microbiol.">
        <title>The Global Catalogue of Microorganisms (GCM) 10K type strain sequencing project: providing services to taxonomists for standard genome sequencing and annotation.</title>
        <authorList>
            <consortium name="The Broad Institute Genomics Platform"/>
            <consortium name="The Broad Institute Genome Sequencing Center for Infectious Disease"/>
            <person name="Wu L."/>
            <person name="Ma J."/>
        </authorList>
    </citation>
    <scope>NUCLEOTIDE SEQUENCE [LARGE SCALE GENOMIC DNA]</scope>
    <source>
        <strain evidence="3">JCM 18302</strain>
    </source>
</reference>
<protein>
    <recommendedName>
        <fullName evidence="1">Gfo/Idh/MocA-like oxidoreductase N-terminal domain-containing protein</fullName>
    </recommendedName>
</protein>
<dbReference type="Proteomes" id="UP001500804">
    <property type="component" value="Unassembled WGS sequence"/>
</dbReference>
<dbReference type="Gene3D" id="3.40.50.720">
    <property type="entry name" value="NAD(P)-binding Rossmann-like Domain"/>
    <property type="match status" value="1"/>
</dbReference>
<comment type="caution">
    <text evidence="2">The sequence shown here is derived from an EMBL/GenBank/DDBJ whole genome shotgun (WGS) entry which is preliminary data.</text>
</comment>
<dbReference type="EMBL" id="BAABJO010000030">
    <property type="protein sequence ID" value="GAA5134811.1"/>
    <property type="molecule type" value="Genomic_DNA"/>
</dbReference>
<dbReference type="InterPro" id="IPR000683">
    <property type="entry name" value="Gfo/Idh/MocA-like_OxRdtase_N"/>
</dbReference>
<keyword evidence="3" id="KW-1185">Reference proteome</keyword>
<gene>
    <name evidence="2" type="ORF">GCM10023320_63370</name>
</gene>